<evidence type="ECO:0000313" key="2">
    <source>
        <dbReference type="EMBL" id="MBF8436665.1"/>
    </source>
</evidence>
<feature type="domain" description="YlxR" evidence="1">
    <location>
        <begin position="8"/>
        <end position="78"/>
    </location>
</feature>
<sequence>MRGRSIKKCAGCGDHRSEVELMRIVNNKGEINVDPGGIMSGRDVYICPQITCLDAAVENDELSNALKIEISDSIYNKLLEEINHG</sequence>
<comment type="caution">
    <text evidence="2">The sequence shown here is derived from an EMBL/GenBank/DDBJ whole genome shotgun (WGS) entry which is preliminary data.</text>
</comment>
<dbReference type="RefSeq" id="WP_270453574.1">
    <property type="nucleotide sequence ID" value="NZ_JADPIE010000003.1"/>
</dbReference>
<dbReference type="SUPFAM" id="SSF64376">
    <property type="entry name" value="YlxR-like"/>
    <property type="match status" value="1"/>
</dbReference>
<gene>
    <name evidence="2" type="ORF">I0Q91_06235</name>
</gene>
<proteinExistence type="predicted"/>
<dbReference type="InterPro" id="IPR035931">
    <property type="entry name" value="YlxR-like_sf"/>
</dbReference>
<protein>
    <submittedName>
        <fullName evidence="2">YlxR family protein</fullName>
    </submittedName>
</protein>
<dbReference type="PANTHER" id="PTHR34215:SF1">
    <property type="entry name" value="YLXR DOMAIN-CONTAINING PROTEIN"/>
    <property type="match status" value="1"/>
</dbReference>
<dbReference type="Gene3D" id="3.30.1230.10">
    <property type="entry name" value="YlxR-like"/>
    <property type="match status" value="1"/>
</dbReference>
<dbReference type="Proteomes" id="UP000621436">
    <property type="component" value="Unassembled WGS sequence"/>
</dbReference>
<dbReference type="PANTHER" id="PTHR34215">
    <property type="entry name" value="BLL0784 PROTEIN"/>
    <property type="match status" value="1"/>
</dbReference>
<evidence type="ECO:0000313" key="3">
    <source>
        <dbReference type="Proteomes" id="UP000621436"/>
    </source>
</evidence>
<evidence type="ECO:0000259" key="1">
    <source>
        <dbReference type="Pfam" id="PF04296"/>
    </source>
</evidence>
<dbReference type="InterPro" id="IPR007393">
    <property type="entry name" value="YlxR_dom"/>
</dbReference>
<dbReference type="AlphaFoldDB" id="A0A931ATT8"/>
<reference evidence="2" key="1">
    <citation type="submission" date="2020-11" db="EMBL/GenBank/DDBJ databases">
        <title>Halonatronomonas betainensis gen. nov., sp. nov. a novel haloalkaliphilic representative of the family Halanaerobiacae capable of betaine degradation.</title>
        <authorList>
            <person name="Boltyanskaya Y."/>
            <person name="Kevbrin V."/>
            <person name="Detkova E."/>
            <person name="Grouzdev D.S."/>
            <person name="Koziaeva V."/>
            <person name="Zhilina T."/>
        </authorList>
    </citation>
    <scope>NUCLEOTIDE SEQUENCE</scope>
    <source>
        <strain evidence="2">Z-7014</strain>
    </source>
</reference>
<accession>A0A931ATT8</accession>
<organism evidence="2 3">
    <name type="scientific">Halonatronomonas betaini</name>
    <dbReference type="NCBI Taxonomy" id="2778430"/>
    <lineage>
        <taxon>Bacteria</taxon>
        <taxon>Bacillati</taxon>
        <taxon>Bacillota</taxon>
        <taxon>Clostridia</taxon>
        <taxon>Halanaerobiales</taxon>
        <taxon>Halarsenatibacteraceae</taxon>
        <taxon>Halonatronomonas</taxon>
    </lineage>
</organism>
<dbReference type="Pfam" id="PF04296">
    <property type="entry name" value="YlxR"/>
    <property type="match status" value="1"/>
</dbReference>
<dbReference type="InterPro" id="IPR037465">
    <property type="entry name" value="YlxR"/>
</dbReference>
<dbReference type="EMBL" id="JADPIE010000003">
    <property type="protein sequence ID" value="MBF8436665.1"/>
    <property type="molecule type" value="Genomic_DNA"/>
</dbReference>
<name>A0A931ATT8_9FIRM</name>
<keyword evidence="3" id="KW-1185">Reference proteome</keyword>